<feature type="transmembrane region" description="Helical" evidence="2">
    <location>
        <begin position="251"/>
        <end position="269"/>
    </location>
</feature>
<protein>
    <submittedName>
        <fullName evidence="3">Uncharacterized protein</fullName>
    </submittedName>
</protein>
<feature type="transmembrane region" description="Helical" evidence="2">
    <location>
        <begin position="194"/>
        <end position="216"/>
    </location>
</feature>
<reference evidence="3 4" key="1">
    <citation type="submission" date="2020-04" db="EMBL/GenBank/DDBJ databases">
        <title>Draft genome of Pyxidicoccus fallax type strain.</title>
        <authorList>
            <person name="Whitworth D.E."/>
        </authorList>
    </citation>
    <scope>NUCLEOTIDE SEQUENCE [LARGE SCALE GENOMIC DNA]</scope>
    <source>
        <strain evidence="3 4">DSM 14698</strain>
    </source>
</reference>
<feature type="non-terminal residue" evidence="3">
    <location>
        <position position="307"/>
    </location>
</feature>
<feature type="transmembrane region" description="Helical" evidence="2">
    <location>
        <begin position="163"/>
        <end position="182"/>
    </location>
</feature>
<name>A0A848LY32_9BACT</name>
<keyword evidence="2" id="KW-0472">Membrane</keyword>
<evidence type="ECO:0000313" key="3">
    <source>
        <dbReference type="EMBL" id="NMO23098.1"/>
    </source>
</evidence>
<comment type="caution">
    <text evidence="3">The sequence shown here is derived from an EMBL/GenBank/DDBJ whole genome shotgun (WGS) entry which is preliminary data.</text>
</comment>
<sequence>MVHVRCPTCGLVVALKAAEDAARSLCRRCLASLKTASEAVPERRPLGSTTEAPRRAQAFPATSTPSPEAVEPARRAPASPEARAIPVPAPPTQTSAPVGDWSSVHAGLKGLRNLLFFVLLSAAALPVLALVWGVVVIVLIAPYGSGRTPMPAPIRWLEDPTRILALVLLVLMAVLAVQLFRFTRAPGAALRRPAWLSFGTWLAHGILVATASILAGSPSYPGVAWVLGWVSGLGIIHFFRVLARTAHAKRSALPSLLLLMSPMLLAPLLQARGDIVLLTGVSLLSFAGVAWFLFDVMMLAQTLPPST</sequence>
<dbReference type="Proteomes" id="UP000518300">
    <property type="component" value="Unassembled WGS sequence"/>
</dbReference>
<feature type="compositionally biased region" description="Low complexity" evidence="1">
    <location>
        <begin position="65"/>
        <end position="86"/>
    </location>
</feature>
<feature type="transmembrane region" description="Helical" evidence="2">
    <location>
        <begin position="222"/>
        <end position="239"/>
    </location>
</feature>
<feature type="region of interest" description="Disordered" evidence="1">
    <location>
        <begin position="40"/>
        <end position="98"/>
    </location>
</feature>
<keyword evidence="4" id="KW-1185">Reference proteome</keyword>
<organism evidence="3 4">
    <name type="scientific">Pyxidicoccus fallax</name>
    <dbReference type="NCBI Taxonomy" id="394095"/>
    <lineage>
        <taxon>Bacteria</taxon>
        <taxon>Pseudomonadati</taxon>
        <taxon>Myxococcota</taxon>
        <taxon>Myxococcia</taxon>
        <taxon>Myxococcales</taxon>
        <taxon>Cystobacterineae</taxon>
        <taxon>Myxococcaceae</taxon>
        <taxon>Pyxidicoccus</taxon>
    </lineage>
</organism>
<dbReference type="AlphaFoldDB" id="A0A848LY32"/>
<feature type="transmembrane region" description="Helical" evidence="2">
    <location>
        <begin position="114"/>
        <end position="143"/>
    </location>
</feature>
<evidence type="ECO:0000256" key="2">
    <source>
        <dbReference type="SAM" id="Phobius"/>
    </source>
</evidence>
<dbReference type="EMBL" id="JABBJJ010000530">
    <property type="protein sequence ID" value="NMO23098.1"/>
    <property type="molecule type" value="Genomic_DNA"/>
</dbReference>
<feature type="transmembrane region" description="Helical" evidence="2">
    <location>
        <begin position="275"/>
        <end position="294"/>
    </location>
</feature>
<evidence type="ECO:0000313" key="4">
    <source>
        <dbReference type="Proteomes" id="UP000518300"/>
    </source>
</evidence>
<keyword evidence="2" id="KW-1133">Transmembrane helix</keyword>
<gene>
    <name evidence="3" type="ORF">HG543_50795</name>
</gene>
<accession>A0A848LY32</accession>
<keyword evidence="2" id="KW-0812">Transmembrane</keyword>
<proteinExistence type="predicted"/>
<evidence type="ECO:0000256" key="1">
    <source>
        <dbReference type="SAM" id="MobiDB-lite"/>
    </source>
</evidence>